<protein>
    <submittedName>
        <fullName evidence="4">Zinc finger MYM-type protein 1-like</fullName>
    </submittedName>
</protein>
<dbReference type="SUPFAM" id="SSF53098">
    <property type="entry name" value="Ribonuclease H-like"/>
    <property type="match status" value="1"/>
</dbReference>
<accession>A0ABM4CM46</accession>
<dbReference type="GeneID" id="136085497"/>
<evidence type="ECO:0000313" key="3">
    <source>
        <dbReference type="Proteomes" id="UP001652625"/>
    </source>
</evidence>
<evidence type="ECO:0000256" key="1">
    <source>
        <dbReference type="SAM" id="MobiDB-lite"/>
    </source>
</evidence>
<keyword evidence="3" id="KW-1185">Reference proteome</keyword>
<dbReference type="InterPro" id="IPR008906">
    <property type="entry name" value="HATC_C_dom"/>
</dbReference>
<dbReference type="InterPro" id="IPR025398">
    <property type="entry name" value="DUF4371"/>
</dbReference>
<name>A0ABM4CM46_HYDVU</name>
<sequence>MLRKYESGACKRRLKKEREEMVAKLPKMTKFFSSNQTIMQFPQTVDNNKNNERKNENNNTENEVACQGPSNEIQEVESVESAMHNNELDSDPILREDPALWPLQLKENERMKYLNKGYAFFQNKDSNYESSKRMFKNQYRYYSVKYFQKVMNNGEKCDRKWLMFSESTGCVFCYVCKLFSTDYDNVFVKSGFYNWKKAKQTIFGHENSKEHIQCMIKWIEFIKQNTHVDEYMVSQIKREFNYWSAILNRIVAVIRFLAGRGLAFRGHNEVIGSSNNGNYLGMLELLTQFDPVLKQHIDTFANKGKGNVNYLSKTICEELIDIMSQKVLTHIITEIKKAKYWGIIVDSTPDISHVDQLSLIFRYYLNGHVYERFFCFLQTKSHDGKSLITDILDLLERYDIDITNCRGQTYDNASNMSGKYSGLQARLKERSELAFYIPCAGHSLNLVGQCSVRNHATLKRLSDTRWSCRSDASKSLVENFDGIHAALCHIAEDTEEKSDTLHEALCLLNKITKLEFAFMAVLWHHILKRFNAVSKFLQKVELDLHTASSMLLSLIDFVKNLRNDFTRFENESKKLSSFIEKDYSDKNKRKVIKKLSNGENQVDSLSVSDKFQVNTFFVIINKLVTQLTIRSDGYNHINKLFGFLSKLLTISSMKLQVSAKKIVEVYSNDLEDSFIFEIEQFVTLLKLQPPGFFSQKKDKSETENTLIPLHVLNWIVETDIVDVFPNVYIAYCLFLTIPITNCEAERSFSTLKRVKNMHRSTMVHSRLSNIARLTIESKLLETLDFSDVIAEFAGKISRKKSLNLIQ</sequence>
<feature type="region of interest" description="Disordered" evidence="1">
    <location>
        <begin position="42"/>
        <end position="65"/>
    </location>
</feature>
<dbReference type="PANTHER" id="PTHR45749:SF23">
    <property type="entry name" value="ZINC FINGER MYM-TYPE PROTEIN 1-LIKE"/>
    <property type="match status" value="1"/>
</dbReference>
<dbReference type="InterPro" id="IPR006580">
    <property type="entry name" value="Znf_TTF"/>
</dbReference>
<dbReference type="PANTHER" id="PTHR45749">
    <property type="match status" value="1"/>
</dbReference>
<dbReference type="Pfam" id="PF05699">
    <property type="entry name" value="Dimer_Tnp_hAT"/>
    <property type="match status" value="1"/>
</dbReference>
<evidence type="ECO:0000313" key="4">
    <source>
        <dbReference type="RefSeq" id="XP_065662883.1"/>
    </source>
</evidence>
<dbReference type="RefSeq" id="XP_065662883.1">
    <property type="nucleotide sequence ID" value="XM_065806811.1"/>
</dbReference>
<gene>
    <name evidence="4" type="primary">LOC136085497</name>
</gene>
<dbReference type="InterPro" id="IPR012337">
    <property type="entry name" value="RNaseH-like_sf"/>
</dbReference>
<dbReference type="Pfam" id="PF14291">
    <property type="entry name" value="DUF4371"/>
    <property type="match status" value="1"/>
</dbReference>
<organism evidence="3 4">
    <name type="scientific">Hydra vulgaris</name>
    <name type="common">Hydra</name>
    <name type="synonym">Hydra attenuata</name>
    <dbReference type="NCBI Taxonomy" id="6087"/>
    <lineage>
        <taxon>Eukaryota</taxon>
        <taxon>Metazoa</taxon>
        <taxon>Cnidaria</taxon>
        <taxon>Hydrozoa</taxon>
        <taxon>Hydroidolina</taxon>
        <taxon>Anthoathecata</taxon>
        <taxon>Aplanulata</taxon>
        <taxon>Hydridae</taxon>
        <taxon>Hydra</taxon>
    </lineage>
</organism>
<proteinExistence type="predicted"/>
<dbReference type="Proteomes" id="UP001652625">
    <property type="component" value="Chromosome 09"/>
</dbReference>
<dbReference type="SMART" id="SM00597">
    <property type="entry name" value="ZnF_TTF"/>
    <property type="match status" value="1"/>
</dbReference>
<feature type="domain" description="TTF-type" evidence="2">
    <location>
        <begin position="146"/>
        <end position="228"/>
    </location>
</feature>
<evidence type="ECO:0000259" key="2">
    <source>
        <dbReference type="SMART" id="SM00597"/>
    </source>
</evidence>
<reference evidence="4" key="1">
    <citation type="submission" date="2025-08" db="UniProtKB">
        <authorList>
            <consortium name="RefSeq"/>
        </authorList>
    </citation>
    <scope>IDENTIFICATION</scope>
</reference>